<evidence type="ECO:0000313" key="3">
    <source>
        <dbReference type="Proteomes" id="UP000287519"/>
    </source>
</evidence>
<dbReference type="Proteomes" id="UP000287519">
    <property type="component" value="Unassembled WGS sequence"/>
</dbReference>
<dbReference type="EMBL" id="BHYM01000061">
    <property type="protein sequence ID" value="GCE42689.1"/>
    <property type="molecule type" value="Genomic_DNA"/>
</dbReference>
<comment type="caution">
    <text evidence="2">The sequence shown here is derived from an EMBL/GenBank/DDBJ whole genome shotgun (WGS) entry which is preliminary data.</text>
</comment>
<keyword evidence="3" id="KW-1185">Reference proteome</keyword>
<feature type="region of interest" description="Disordered" evidence="1">
    <location>
        <begin position="56"/>
        <end position="75"/>
    </location>
</feature>
<dbReference type="AlphaFoldDB" id="A0A402CGK1"/>
<accession>A0A402CGK1</accession>
<organism evidence="2 3">
    <name type="scientific">Rhodococcus wratislaviensis</name>
    <name type="common">Tsukamurella wratislaviensis</name>
    <dbReference type="NCBI Taxonomy" id="44752"/>
    <lineage>
        <taxon>Bacteria</taxon>
        <taxon>Bacillati</taxon>
        <taxon>Actinomycetota</taxon>
        <taxon>Actinomycetes</taxon>
        <taxon>Mycobacteriales</taxon>
        <taxon>Nocardiaceae</taxon>
        <taxon>Rhodococcus</taxon>
    </lineage>
</organism>
<feature type="compositionally biased region" description="Low complexity" evidence="1">
    <location>
        <begin position="65"/>
        <end position="75"/>
    </location>
</feature>
<feature type="region of interest" description="Disordered" evidence="1">
    <location>
        <begin position="1"/>
        <end position="51"/>
    </location>
</feature>
<evidence type="ECO:0000256" key="1">
    <source>
        <dbReference type="SAM" id="MobiDB-lite"/>
    </source>
</evidence>
<gene>
    <name evidence="2" type="ORF">Rhow_006818</name>
</gene>
<protein>
    <submittedName>
        <fullName evidence="2">Uncharacterized protein</fullName>
    </submittedName>
</protein>
<proteinExistence type="predicted"/>
<reference evidence="2 3" key="1">
    <citation type="submission" date="2018-11" db="EMBL/GenBank/DDBJ databases">
        <title>Microbial catabolism of amino acid.</title>
        <authorList>
            <person name="Hibi M."/>
            <person name="Ogawa J."/>
        </authorList>
    </citation>
    <scope>NUCLEOTIDE SEQUENCE [LARGE SCALE GENOMIC DNA]</scope>
    <source>
        <strain evidence="2 3">C31-06</strain>
    </source>
</reference>
<sequence length="75" mass="8157">MTTTAPKKPCSRSDPETPGPPPWARSAKSDTNPWRAIGHIGGPGPGGHWRRRLQCRKVTGDQIGRRSVTGRRSVS</sequence>
<name>A0A402CGK1_RHOWR</name>
<evidence type="ECO:0000313" key="2">
    <source>
        <dbReference type="EMBL" id="GCE42689.1"/>
    </source>
</evidence>